<reference evidence="7 8" key="1">
    <citation type="submission" date="2013-02" db="EMBL/GenBank/DDBJ databases">
        <title>The Genome Sequence of Acinetobacter sp. NIPH 2171.</title>
        <authorList>
            <consortium name="The Broad Institute Genome Sequencing Platform"/>
            <consortium name="The Broad Institute Genome Sequencing Center for Infectious Disease"/>
            <person name="Cerqueira G."/>
            <person name="Feldgarden M."/>
            <person name="Courvalin P."/>
            <person name="Perichon B."/>
            <person name="Grillot-Courvalin C."/>
            <person name="Clermont D."/>
            <person name="Rocha E."/>
            <person name="Yoon E.-J."/>
            <person name="Nemec A."/>
            <person name="Walker B."/>
            <person name="Young S.K."/>
            <person name="Zeng Q."/>
            <person name="Gargeya S."/>
            <person name="Fitzgerald M."/>
            <person name="Haas B."/>
            <person name="Abouelleil A."/>
            <person name="Alvarado L."/>
            <person name="Arachchi H.M."/>
            <person name="Berlin A.M."/>
            <person name="Chapman S.B."/>
            <person name="Dewar J."/>
            <person name="Goldberg J."/>
            <person name="Griggs A."/>
            <person name="Gujja S."/>
            <person name="Hansen M."/>
            <person name="Howarth C."/>
            <person name="Imamovic A."/>
            <person name="Larimer J."/>
            <person name="McCowan C."/>
            <person name="Murphy C."/>
            <person name="Neiman D."/>
            <person name="Pearson M."/>
            <person name="Priest M."/>
            <person name="Roberts A."/>
            <person name="Saif S."/>
            <person name="Shea T."/>
            <person name="Sisk P."/>
            <person name="Sykes S."/>
            <person name="Wortman J."/>
            <person name="Nusbaum C."/>
            <person name="Birren B."/>
        </authorList>
    </citation>
    <scope>NUCLEOTIDE SEQUENCE [LARGE SCALE GENOMIC DNA]</scope>
    <source>
        <strain evidence="7 8">NIPH 2171</strain>
    </source>
</reference>
<evidence type="ECO:0000256" key="3">
    <source>
        <dbReference type="ARBA" id="ARBA00023004"/>
    </source>
</evidence>
<dbReference type="Gene3D" id="3.30.499.10">
    <property type="entry name" value="Aconitase, domain 3"/>
    <property type="match status" value="1"/>
</dbReference>
<dbReference type="GO" id="GO:0046872">
    <property type="term" value="F:metal ion binding"/>
    <property type="evidence" value="ECO:0007669"/>
    <property type="project" value="UniProtKB-KW"/>
</dbReference>
<dbReference type="InterPro" id="IPR006249">
    <property type="entry name" value="Aconitase/IRP2"/>
</dbReference>
<evidence type="ECO:0000256" key="1">
    <source>
        <dbReference type="ARBA" id="ARBA00012926"/>
    </source>
</evidence>
<dbReference type="GO" id="GO:0051536">
    <property type="term" value="F:iron-sulfur cluster binding"/>
    <property type="evidence" value="ECO:0007669"/>
    <property type="project" value="UniProtKB-KW"/>
</dbReference>
<dbReference type="InterPro" id="IPR001030">
    <property type="entry name" value="Acoase/IPM_deHydtase_lsu_aba"/>
</dbReference>
<dbReference type="SUPFAM" id="SSF53732">
    <property type="entry name" value="Aconitase iron-sulfur domain"/>
    <property type="match status" value="1"/>
</dbReference>
<sequence length="114" mass="12727">MQLGDLSQLPKSLKVLLENLLRFEDQLTVKTEHIHALAGWLNDRTSEQEIQYRPARVLMQDFTGVPAVVDLAAMRAAVAKAGGDPEKINPLSPVDLVIDHWVMVDYFASPQAFD</sequence>
<evidence type="ECO:0000256" key="5">
    <source>
        <dbReference type="ARBA" id="ARBA00023501"/>
    </source>
</evidence>
<protein>
    <recommendedName>
        <fullName evidence="1">aconitate hydratase</fullName>
        <ecNumber evidence="1">4.2.1.3</ecNumber>
    </recommendedName>
</protein>
<gene>
    <name evidence="7" type="ORF">F897_00706</name>
</gene>
<dbReference type="HOGENOM" id="CLU_081717_2_0_6"/>
<name>N9P862_9GAMM</name>
<dbReference type="PATRIC" id="fig|1217693.3.peg.684"/>
<proteinExistence type="predicted"/>
<dbReference type="GO" id="GO:0003994">
    <property type="term" value="F:aconitate hydratase activity"/>
    <property type="evidence" value="ECO:0007669"/>
    <property type="project" value="UniProtKB-EC"/>
</dbReference>
<organism evidence="7 8">
    <name type="scientific">Acinetobacter variabilis</name>
    <dbReference type="NCBI Taxonomy" id="70346"/>
    <lineage>
        <taxon>Bacteria</taxon>
        <taxon>Pseudomonadati</taxon>
        <taxon>Pseudomonadota</taxon>
        <taxon>Gammaproteobacteria</taxon>
        <taxon>Moraxellales</taxon>
        <taxon>Moraxellaceae</taxon>
        <taxon>Acinetobacter</taxon>
    </lineage>
</organism>
<accession>N9P862</accession>
<keyword evidence="3" id="KW-0408">Iron</keyword>
<evidence type="ECO:0000313" key="7">
    <source>
        <dbReference type="EMBL" id="ENX11022.1"/>
    </source>
</evidence>
<evidence type="ECO:0000259" key="6">
    <source>
        <dbReference type="Pfam" id="PF00330"/>
    </source>
</evidence>
<dbReference type="Pfam" id="PF00330">
    <property type="entry name" value="Aconitase"/>
    <property type="match status" value="1"/>
</dbReference>
<dbReference type="PANTHER" id="PTHR11670">
    <property type="entry name" value="ACONITASE/IRON-RESPONSIVE ELEMENT FAMILY MEMBER"/>
    <property type="match status" value="1"/>
</dbReference>
<keyword evidence="4" id="KW-0411">Iron-sulfur</keyword>
<feature type="domain" description="Aconitase/3-isopropylmalate dehydratase large subunit alpha/beta/alpha" evidence="6">
    <location>
        <begin position="45"/>
        <end position="102"/>
    </location>
</feature>
<keyword evidence="2" id="KW-0479">Metal-binding</keyword>
<comment type="caution">
    <text evidence="7">The sequence shown here is derived from an EMBL/GenBank/DDBJ whole genome shotgun (WGS) entry which is preliminary data.</text>
</comment>
<dbReference type="EMBL" id="APRS01000005">
    <property type="protein sequence ID" value="ENX11022.1"/>
    <property type="molecule type" value="Genomic_DNA"/>
</dbReference>
<dbReference type="InterPro" id="IPR015931">
    <property type="entry name" value="Acnase/IPM_dHydase_lsu_aba_1/3"/>
</dbReference>
<dbReference type="InterPro" id="IPR036008">
    <property type="entry name" value="Aconitase_4Fe-4S_dom"/>
</dbReference>
<dbReference type="EC" id="4.2.1.3" evidence="1"/>
<dbReference type="Proteomes" id="UP000013101">
    <property type="component" value="Unassembled WGS sequence"/>
</dbReference>
<comment type="catalytic activity">
    <reaction evidence="5">
        <text>citrate = D-threo-isocitrate</text>
        <dbReference type="Rhea" id="RHEA:10336"/>
        <dbReference type="ChEBI" id="CHEBI:15562"/>
        <dbReference type="ChEBI" id="CHEBI:16947"/>
        <dbReference type="EC" id="4.2.1.3"/>
    </reaction>
</comment>
<evidence type="ECO:0000313" key="8">
    <source>
        <dbReference type="Proteomes" id="UP000013101"/>
    </source>
</evidence>
<evidence type="ECO:0000256" key="4">
    <source>
        <dbReference type="ARBA" id="ARBA00023014"/>
    </source>
</evidence>
<dbReference type="AlphaFoldDB" id="N9P862"/>
<evidence type="ECO:0000256" key="2">
    <source>
        <dbReference type="ARBA" id="ARBA00022723"/>
    </source>
</evidence>
<dbReference type="STRING" id="70346.F897_00706"/>